<evidence type="ECO:0000259" key="2">
    <source>
        <dbReference type="Pfam" id="PF04892"/>
    </source>
</evidence>
<feature type="transmembrane region" description="Helical" evidence="1">
    <location>
        <begin position="148"/>
        <end position="165"/>
    </location>
</feature>
<evidence type="ECO:0000256" key="1">
    <source>
        <dbReference type="SAM" id="Phobius"/>
    </source>
</evidence>
<dbReference type="Pfam" id="PF04892">
    <property type="entry name" value="VanZ"/>
    <property type="match status" value="1"/>
</dbReference>
<keyword evidence="4" id="KW-1185">Reference proteome</keyword>
<proteinExistence type="predicted"/>
<dbReference type="PANTHER" id="PTHR36834">
    <property type="entry name" value="MEMBRANE PROTEIN-RELATED"/>
    <property type="match status" value="1"/>
</dbReference>
<dbReference type="InterPro" id="IPR006976">
    <property type="entry name" value="VanZ-like"/>
</dbReference>
<keyword evidence="1" id="KW-1133">Transmembrane helix</keyword>
<feature type="transmembrane region" description="Helical" evidence="1">
    <location>
        <begin position="90"/>
        <end position="109"/>
    </location>
</feature>
<evidence type="ECO:0000313" key="4">
    <source>
        <dbReference type="Proteomes" id="UP001500880"/>
    </source>
</evidence>
<organism evidence="3 4">
    <name type="scientific">Salinibacillus aidingensis</name>
    <dbReference type="NCBI Taxonomy" id="237684"/>
    <lineage>
        <taxon>Bacteria</taxon>
        <taxon>Bacillati</taxon>
        <taxon>Bacillota</taxon>
        <taxon>Bacilli</taxon>
        <taxon>Bacillales</taxon>
        <taxon>Bacillaceae</taxon>
        <taxon>Salinibacillus</taxon>
    </lineage>
</organism>
<gene>
    <name evidence="3" type="ORF">GCM10008986_28660</name>
</gene>
<dbReference type="PANTHER" id="PTHR36834:SF1">
    <property type="entry name" value="INTEGRAL MEMBRANE PROTEIN"/>
    <property type="match status" value="1"/>
</dbReference>
<dbReference type="EMBL" id="BAAADO010000006">
    <property type="protein sequence ID" value="GAA0499700.1"/>
    <property type="molecule type" value="Genomic_DNA"/>
</dbReference>
<accession>A0ABN1BK61</accession>
<protein>
    <submittedName>
        <fullName evidence="3">VanZ family protein</fullName>
    </submittedName>
</protein>
<sequence length="176" mass="19976">MRIYFLLPAIVIIVLWFIIKGITVIYRKKKFDLKQEIINLLFLVSVLWIIGMTLFPIEIGIPHRYGPSNNFVPFSSIKDLLSHSYFMVPLRNIAGNIILFVPFGFMLALKFIKLSSVLRVGLVGLLSSTFIELVQLLMPIRAIDVDDIILNTLGSVIGFLVLKTIESIFQLSAKHN</sequence>
<feature type="transmembrane region" description="Helical" evidence="1">
    <location>
        <begin position="38"/>
        <end position="57"/>
    </location>
</feature>
<keyword evidence="1" id="KW-0812">Transmembrane</keyword>
<dbReference type="RefSeq" id="WP_343842505.1">
    <property type="nucleotide sequence ID" value="NZ_BAAADO010000006.1"/>
</dbReference>
<comment type="caution">
    <text evidence="3">The sequence shown here is derived from an EMBL/GenBank/DDBJ whole genome shotgun (WGS) entry which is preliminary data.</text>
</comment>
<feature type="transmembrane region" description="Helical" evidence="1">
    <location>
        <begin position="116"/>
        <end position="136"/>
    </location>
</feature>
<feature type="transmembrane region" description="Helical" evidence="1">
    <location>
        <begin position="6"/>
        <end position="26"/>
    </location>
</feature>
<evidence type="ECO:0000313" key="3">
    <source>
        <dbReference type="EMBL" id="GAA0499700.1"/>
    </source>
</evidence>
<name>A0ABN1BK61_9BACI</name>
<dbReference type="InterPro" id="IPR053150">
    <property type="entry name" value="Teicoplanin_resist-assoc"/>
</dbReference>
<feature type="domain" description="VanZ-like" evidence="2">
    <location>
        <begin position="42"/>
        <end position="164"/>
    </location>
</feature>
<keyword evidence="1" id="KW-0472">Membrane</keyword>
<reference evidence="3 4" key="1">
    <citation type="journal article" date="2019" name="Int. J. Syst. Evol. Microbiol.">
        <title>The Global Catalogue of Microorganisms (GCM) 10K type strain sequencing project: providing services to taxonomists for standard genome sequencing and annotation.</title>
        <authorList>
            <consortium name="The Broad Institute Genomics Platform"/>
            <consortium name="The Broad Institute Genome Sequencing Center for Infectious Disease"/>
            <person name="Wu L."/>
            <person name="Ma J."/>
        </authorList>
    </citation>
    <scope>NUCLEOTIDE SEQUENCE [LARGE SCALE GENOMIC DNA]</scope>
    <source>
        <strain evidence="3 4">JCM 12389</strain>
    </source>
</reference>
<dbReference type="Proteomes" id="UP001500880">
    <property type="component" value="Unassembled WGS sequence"/>
</dbReference>